<gene>
    <name evidence="3" type="primary">istA</name>
    <name evidence="3" type="ORF">LZC95_07925</name>
    <name evidence="4" type="ORF">LZC95_08375</name>
</gene>
<dbReference type="InterPro" id="IPR036397">
    <property type="entry name" value="RNaseH_sf"/>
</dbReference>
<accession>A0ABZ2KDM0</accession>
<dbReference type="Pfam" id="PF00665">
    <property type="entry name" value="rve"/>
    <property type="match status" value="1"/>
</dbReference>
<dbReference type="EMBL" id="CP089982">
    <property type="protein sequence ID" value="WXA96851.1"/>
    <property type="molecule type" value="Genomic_DNA"/>
</dbReference>
<evidence type="ECO:0000313" key="3">
    <source>
        <dbReference type="EMBL" id="WXA96762.1"/>
    </source>
</evidence>
<proteinExistence type="inferred from homology"/>
<dbReference type="Gene3D" id="3.30.420.10">
    <property type="entry name" value="Ribonuclease H-like superfamily/Ribonuclease H"/>
    <property type="match status" value="1"/>
</dbReference>
<name>A0ABZ2KDM0_9BACT</name>
<dbReference type="InterPro" id="IPR012337">
    <property type="entry name" value="RNaseH-like_sf"/>
</dbReference>
<dbReference type="NCBIfam" id="NF033546">
    <property type="entry name" value="transpos_IS21"/>
    <property type="match status" value="1"/>
</dbReference>
<dbReference type="RefSeq" id="WP_394847378.1">
    <property type="nucleotide sequence ID" value="NZ_CP089982.1"/>
</dbReference>
<reference evidence="3 5" key="1">
    <citation type="submission" date="2021-12" db="EMBL/GenBank/DDBJ databases">
        <title>Discovery of the Pendulisporaceae a myxobacterial family with distinct sporulation behavior and unique specialized metabolism.</title>
        <authorList>
            <person name="Garcia R."/>
            <person name="Popoff A."/>
            <person name="Bader C.D."/>
            <person name="Loehr J."/>
            <person name="Walesch S."/>
            <person name="Walt C."/>
            <person name="Boldt J."/>
            <person name="Bunk B."/>
            <person name="Haeckl F.J.F.P.J."/>
            <person name="Gunesch A.P."/>
            <person name="Birkelbach J."/>
            <person name="Nuebel U."/>
            <person name="Pietschmann T."/>
            <person name="Bach T."/>
            <person name="Mueller R."/>
        </authorList>
    </citation>
    <scope>NUCLEOTIDE SEQUENCE [LARGE SCALE GENOMIC DNA]</scope>
    <source>
        <strain evidence="3 5">MSr12523</strain>
    </source>
</reference>
<feature type="domain" description="Integrase catalytic" evidence="2">
    <location>
        <begin position="135"/>
        <end position="310"/>
    </location>
</feature>
<protein>
    <submittedName>
        <fullName evidence="3">IS21 family transposase</fullName>
    </submittedName>
</protein>
<evidence type="ECO:0000313" key="5">
    <source>
        <dbReference type="Proteomes" id="UP001379533"/>
    </source>
</evidence>
<keyword evidence="5" id="KW-1185">Reference proteome</keyword>
<evidence type="ECO:0000313" key="4">
    <source>
        <dbReference type="EMBL" id="WXA96851.1"/>
    </source>
</evidence>
<organism evidence="3 5">
    <name type="scientific">Pendulispora brunnea</name>
    <dbReference type="NCBI Taxonomy" id="2905690"/>
    <lineage>
        <taxon>Bacteria</taxon>
        <taxon>Pseudomonadati</taxon>
        <taxon>Myxococcota</taxon>
        <taxon>Myxococcia</taxon>
        <taxon>Myxococcales</taxon>
        <taxon>Sorangiineae</taxon>
        <taxon>Pendulisporaceae</taxon>
        <taxon>Pendulispora</taxon>
    </lineage>
</organism>
<dbReference type="EMBL" id="CP089982">
    <property type="protein sequence ID" value="WXA96762.1"/>
    <property type="molecule type" value="Genomic_DNA"/>
</dbReference>
<dbReference type="PANTHER" id="PTHR35004">
    <property type="entry name" value="TRANSPOSASE RV3428C-RELATED"/>
    <property type="match status" value="1"/>
</dbReference>
<evidence type="ECO:0000259" key="2">
    <source>
        <dbReference type="PROSITE" id="PS50994"/>
    </source>
</evidence>
<dbReference type="PROSITE" id="PS50994">
    <property type="entry name" value="INTEGRASE"/>
    <property type="match status" value="1"/>
</dbReference>
<dbReference type="Proteomes" id="UP001379533">
    <property type="component" value="Chromosome"/>
</dbReference>
<dbReference type="SUPFAM" id="SSF53098">
    <property type="entry name" value="Ribonuclease H-like"/>
    <property type="match status" value="1"/>
</dbReference>
<evidence type="ECO:0000256" key="1">
    <source>
        <dbReference type="ARBA" id="ARBA00009277"/>
    </source>
</evidence>
<dbReference type="PANTHER" id="PTHR35004:SF8">
    <property type="entry name" value="TRANSPOSASE RV3428C-RELATED"/>
    <property type="match status" value="1"/>
</dbReference>
<sequence length="521" mass="59113">MMDVKEMLRRRAAKQSAREIARETGIDRKTVARYFAAAATLPLPTDREATDDEIHEVAQRVQARPVVDASTQWKRVEAHRIRIEYWLGQKRPLRLRKIHTLLRRDHGLDVSYDTLRRFVRKELGWRVKKTTVRLADTAPGEVAQVDFGLMGMLADADGRMRRLYALIITLAFSRYQFVWPSFEQSTEAVCAGLDAAWRFFGAMARVVLPDNMKAMVQEADELAPTLVPSFLDYVQTRGLFVDTARVQSPKDKARVENQVPYVRESWFDGESFCGLEDARLAAERWCRDVAGARVHGTTCEVPREVFEEKERPAMKPAPTSPFDVPHWTDAKVHPDHHIQVLRSLYSVPTRWVGKVVRVRADRKTVKVYAGTEMVKMHGRVAPGKRSTDPSDYPVGKGTIATRDIASLVATAKKSGEHIGIYAERLLAVPLPWTRMRLVYGLLRLCRKYGDGRVEAVCQSALAFDVVDVRRITRMLEQAQKPMLPSSDGDRKVIRLEPPRFARSIEHFATRGAIKGSKDGAK</sequence>
<dbReference type="InterPro" id="IPR001584">
    <property type="entry name" value="Integrase_cat-core"/>
</dbReference>
<comment type="similarity">
    <text evidence="1">Belongs to the transposase IS21/IS408/IS1162 family.</text>
</comment>
<dbReference type="InterPro" id="IPR054353">
    <property type="entry name" value="IstA-like_C"/>
</dbReference>
<dbReference type="Pfam" id="PF22483">
    <property type="entry name" value="Mu-transpos_C_2"/>
    <property type="match status" value="1"/>
</dbReference>